<proteinExistence type="predicted"/>
<dbReference type="EMBL" id="CABPRJ010000480">
    <property type="protein sequence ID" value="VVC28419.1"/>
    <property type="molecule type" value="Genomic_DNA"/>
</dbReference>
<sequence length="172" mass="19902">MPRSKKLSTLALAEGLPSIPTNEDRNVNTDAFSNRDLPLQYPYQNTNNECNIEKSYDLRPIPNFMSLSAHVIQDPEQFEYCKCLICTKNNVLKSCPSNWLYKNVLAETGLKFKLPFVDICKTCDEYKIKSKHSNGEEFQLLSTMNQNHKNMVDVAYRAKQEDKKNIEYNSYS</sequence>
<keyword evidence="2" id="KW-1185">Reference proteome</keyword>
<evidence type="ECO:0000313" key="2">
    <source>
        <dbReference type="Proteomes" id="UP000325440"/>
    </source>
</evidence>
<protein>
    <submittedName>
        <fullName evidence="1">Uncharacterized protein</fullName>
    </submittedName>
</protein>
<evidence type="ECO:0000313" key="1">
    <source>
        <dbReference type="EMBL" id="VVC28419.1"/>
    </source>
</evidence>
<accession>A0A5E4M8N2</accession>
<dbReference type="AlphaFoldDB" id="A0A5E4M8N2"/>
<name>A0A5E4M8N2_9HEMI</name>
<organism evidence="1 2">
    <name type="scientific">Cinara cedri</name>
    <dbReference type="NCBI Taxonomy" id="506608"/>
    <lineage>
        <taxon>Eukaryota</taxon>
        <taxon>Metazoa</taxon>
        <taxon>Ecdysozoa</taxon>
        <taxon>Arthropoda</taxon>
        <taxon>Hexapoda</taxon>
        <taxon>Insecta</taxon>
        <taxon>Pterygota</taxon>
        <taxon>Neoptera</taxon>
        <taxon>Paraneoptera</taxon>
        <taxon>Hemiptera</taxon>
        <taxon>Sternorrhyncha</taxon>
        <taxon>Aphidomorpha</taxon>
        <taxon>Aphidoidea</taxon>
        <taxon>Aphididae</taxon>
        <taxon>Lachninae</taxon>
        <taxon>Cinara</taxon>
    </lineage>
</organism>
<dbReference type="Proteomes" id="UP000325440">
    <property type="component" value="Unassembled WGS sequence"/>
</dbReference>
<reference evidence="1 2" key="1">
    <citation type="submission" date="2019-08" db="EMBL/GenBank/DDBJ databases">
        <authorList>
            <person name="Alioto T."/>
            <person name="Alioto T."/>
            <person name="Gomez Garrido J."/>
        </authorList>
    </citation>
    <scope>NUCLEOTIDE SEQUENCE [LARGE SCALE GENOMIC DNA]</scope>
</reference>
<dbReference type="OrthoDB" id="434783at2759"/>
<gene>
    <name evidence="1" type="ORF">CINCED_3A012905</name>
</gene>